<evidence type="ECO:0000313" key="2">
    <source>
        <dbReference type="EnsemblMetazoa" id="GAUT050648-PA"/>
    </source>
</evidence>
<name>A0A1A9VXD0_GLOAU</name>
<protein>
    <recommendedName>
        <fullName evidence="4">EB domain-containing protein</fullName>
    </recommendedName>
</protein>
<keyword evidence="3" id="KW-1185">Reference proteome</keyword>
<feature type="signal peptide" evidence="1">
    <location>
        <begin position="1"/>
        <end position="18"/>
    </location>
</feature>
<dbReference type="Proteomes" id="UP000078200">
    <property type="component" value="Unassembled WGS sequence"/>
</dbReference>
<sequence>MMFKLLIIFTILISKYSAKMIYCEIPCPSHAVCIAENKCRCIEGFEQAISNETGRPHCLYVQTTTTVTVHAGTEKSTLSTNSLHTSVRDDSEQSENSEYVNEVLTYNHQITNKEMTTTSDVASTYLMETTLQPQITTPNNFSPSSFDIKTSKACSGIKISKDDLYIALGLLCVITAKEGRKHDKMNK</sequence>
<keyword evidence="1" id="KW-0732">Signal</keyword>
<evidence type="ECO:0008006" key="4">
    <source>
        <dbReference type="Google" id="ProtNLM"/>
    </source>
</evidence>
<dbReference type="AlphaFoldDB" id="A0A1A9VXD0"/>
<evidence type="ECO:0000256" key="1">
    <source>
        <dbReference type="SAM" id="SignalP"/>
    </source>
</evidence>
<feature type="chain" id="PRO_5008399752" description="EB domain-containing protein" evidence="1">
    <location>
        <begin position="19"/>
        <end position="187"/>
    </location>
</feature>
<organism evidence="2 3">
    <name type="scientific">Glossina austeni</name>
    <name type="common">Savannah tsetse fly</name>
    <dbReference type="NCBI Taxonomy" id="7395"/>
    <lineage>
        <taxon>Eukaryota</taxon>
        <taxon>Metazoa</taxon>
        <taxon>Ecdysozoa</taxon>
        <taxon>Arthropoda</taxon>
        <taxon>Hexapoda</taxon>
        <taxon>Insecta</taxon>
        <taxon>Pterygota</taxon>
        <taxon>Neoptera</taxon>
        <taxon>Endopterygota</taxon>
        <taxon>Diptera</taxon>
        <taxon>Brachycera</taxon>
        <taxon>Muscomorpha</taxon>
        <taxon>Hippoboscoidea</taxon>
        <taxon>Glossinidae</taxon>
        <taxon>Glossina</taxon>
    </lineage>
</organism>
<proteinExistence type="predicted"/>
<evidence type="ECO:0000313" key="3">
    <source>
        <dbReference type="Proteomes" id="UP000078200"/>
    </source>
</evidence>
<dbReference type="VEuPathDB" id="VectorBase:GAUT050648"/>
<accession>A0A1A9VXD0</accession>
<dbReference type="EnsemblMetazoa" id="GAUT050648-RA">
    <property type="protein sequence ID" value="GAUT050648-PA"/>
    <property type="gene ID" value="GAUT050648"/>
</dbReference>
<reference evidence="2" key="1">
    <citation type="submission" date="2020-05" db="UniProtKB">
        <authorList>
            <consortium name="EnsemblMetazoa"/>
        </authorList>
    </citation>
    <scope>IDENTIFICATION</scope>
    <source>
        <strain evidence="2">TTRI</strain>
    </source>
</reference>